<accession>A0A9N9WQW6</accession>
<dbReference type="GO" id="GO:0032039">
    <property type="term" value="C:integrator complex"/>
    <property type="evidence" value="ECO:0007669"/>
    <property type="project" value="InterPro"/>
</dbReference>
<keyword evidence="6" id="KW-1185">Reference proteome</keyword>
<name>A0A9N9WQW6_9DIPT</name>
<proteinExistence type="inferred from homology"/>
<keyword evidence="4" id="KW-0539">Nucleus</keyword>
<evidence type="ECO:0000256" key="2">
    <source>
        <dbReference type="ARBA" id="ARBA00010391"/>
    </source>
</evidence>
<dbReference type="Pfam" id="PF21045">
    <property type="entry name" value="INT10"/>
    <property type="match status" value="2"/>
</dbReference>
<evidence type="ECO:0000256" key="4">
    <source>
        <dbReference type="ARBA" id="ARBA00023242"/>
    </source>
</evidence>
<dbReference type="GO" id="GO:0016180">
    <property type="term" value="P:snRNA processing"/>
    <property type="evidence" value="ECO:0007669"/>
    <property type="project" value="InterPro"/>
</dbReference>
<reference evidence="5" key="2">
    <citation type="submission" date="2022-10" db="EMBL/GenBank/DDBJ databases">
        <authorList>
            <consortium name="ENA_rothamsted_submissions"/>
            <consortium name="culmorum"/>
            <person name="King R."/>
        </authorList>
    </citation>
    <scope>NUCLEOTIDE SEQUENCE</scope>
</reference>
<protein>
    <recommendedName>
        <fullName evidence="3">Integrator complex subunit 10</fullName>
    </recommendedName>
</protein>
<dbReference type="OrthoDB" id="18145at2759"/>
<evidence type="ECO:0000313" key="5">
    <source>
        <dbReference type="EMBL" id="CAG9802697.1"/>
    </source>
</evidence>
<organism evidence="5 6">
    <name type="scientific">Chironomus riparius</name>
    <dbReference type="NCBI Taxonomy" id="315576"/>
    <lineage>
        <taxon>Eukaryota</taxon>
        <taxon>Metazoa</taxon>
        <taxon>Ecdysozoa</taxon>
        <taxon>Arthropoda</taxon>
        <taxon>Hexapoda</taxon>
        <taxon>Insecta</taxon>
        <taxon>Pterygota</taxon>
        <taxon>Neoptera</taxon>
        <taxon>Endopterygota</taxon>
        <taxon>Diptera</taxon>
        <taxon>Nematocera</taxon>
        <taxon>Chironomoidea</taxon>
        <taxon>Chironomidae</taxon>
        <taxon>Chironominae</taxon>
        <taxon>Chironomus</taxon>
    </lineage>
</organism>
<dbReference type="PANTHER" id="PTHR16055">
    <property type="entry name" value="INTEGRATOR COMPLEX SUBUNIT 10"/>
    <property type="match status" value="1"/>
</dbReference>
<reference evidence="5" key="1">
    <citation type="submission" date="2022-01" db="EMBL/GenBank/DDBJ databases">
        <authorList>
            <person name="King R."/>
        </authorList>
    </citation>
    <scope>NUCLEOTIDE SEQUENCE</scope>
</reference>
<gene>
    <name evidence="5" type="ORF">CHIRRI_LOCUS5603</name>
</gene>
<dbReference type="AlphaFoldDB" id="A0A9N9WQW6"/>
<comment type="subcellular location">
    <subcellularLocation>
        <location evidence="1">Nucleus</location>
    </subcellularLocation>
</comment>
<dbReference type="Proteomes" id="UP001153620">
    <property type="component" value="Chromosome 2"/>
</dbReference>
<comment type="similarity">
    <text evidence="2">Belongs to the Integrator subunit 10 family.</text>
</comment>
<dbReference type="PANTHER" id="PTHR16055:SF2">
    <property type="entry name" value="INTEGRATOR COMPLEX SUBUNIT 10"/>
    <property type="match status" value="1"/>
</dbReference>
<evidence type="ECO:0000256" key="3">
    <source>
        <dbReference type="ARBA" id="ARBA00016811"/>
    </source>
</evidence>
<evidence type="ECO:0000313" key="6">
    <source>
        <dbReference type="Proteomes" id="UP001153620"/>
    </source>
</evidence>
<evidence type="ECO:0000256" key="1">
    <source>
        <dbReference type="ARBA" id="ARBA00004123"/>
    </source>
</evidence>
<sequence length="599" mass="69708">MDTEVKNIISKALALKETDLEASKALIITAKTLFPKHYEVFYTDYQLQKASGNYVDAAKSFSYILLCFENSEIVLEIKRLVESLKKADKNESLNEQDNFYVNMFQCFSNGPAGQKIVMMLTETNDSNDFAYIRIMKKFSRNFNINAPRLLEKILNGISTSPIEYTELLVKEVLPLMMTEPSEVPSDLLYRLLSIVFKYYISNFYNAEKHVAEESRIKLFEFFQWIGKLLKWEPFAYNPSTWTKDIYWQKLKQIESIATCDTKQIFYLCCFLFFISAQDYLESTKVKIDGHEVQYILIDGLSEIENSPPLMNILHEPPFSPDILTSFLTAFKAQDLLQRNVMFYQDFNKILFELNITRHINRLVVDFAIYLRSNTDSFNLINSSKISNLEKNLRRLSLVVNTVNSTRETFDYIRSIITDLPTVNGTYLKNMTPDRSLLFLPLTRYAILQYCTRVIINHLKRKAFKESSVTKGTIDDFQLGSLLVLLQLEFYDNIPLIEHIFEVIRVKGLEFPLFTSYIINIDMIEEFMNIHRSAEVKLKLFSSAVTPTSQQRRIGTRGADKNVKEVIKQQVIRSNENIVDLIIVFIDQEHMNILTNLMAF</sequence>
<dbReference type="InterPro" id="IPR026164">
    <property type="entry name" value="Int_cplx_su10"/>
</dbReference>
<dbReference type="EMBL" id="OU895878">
    <property type="protein sequence ID" value="CAG9802697.1"/>
    <property type="molecule type" value="Genomic_DNA"/>
</dbReference>